<comment type="caution">
    <text evidence="1">The sequence shown here is derived from an EMBL/GenBank/DDBJ whole genome shotgun (WGS) entry which is preliminary data.</text>
</comment>
<evidence type="ECO:0000313" key="1">
    <source>
        <dbReference type="EMBL" id="KAH8004202.1"/>
    </source>
</evidence>
<reference evidence="1" key="1">
    <citation type="submission" date="2021-08" db="EMBL/GenBank/DDBJ databases">
        <title>The first chromosome-level gecko genome reveals the dynamic sex chromosomes of Neotropical dwarf geckos (Sphaerodactylidae: Sphaerodactylus).</title>
        <authorList>
            <person name="Pinto B.J."/>
            <person name="Keating S.E."/>
            <person name="Gamble T."/>
        </authorList>
    </citation>
    <scope>NUCLEOTIDE SEQUENCE</scope>
    <source>
        <strain evidence="1">TG3544</strain>
    </source>
</reference>
<proteinExistence type="predicted"/>
<sequence>MFCGRDFMVYRPINTERRELNEVPVELMEGRLAEGSVGQSLRPHLAEHRLRRDSKRAPLSCFRKVNMRGDRTGNCGEGNLGYKKCEEEYVASVEPSD</sequence>
<dbReference type="EMBL" id="CM037617">
    <property type="protein sequence ID" value="KAH8004202.1"/>
    <property type="molecule type" value="Genomic_DNA"/>
</dbReference>
<dbReference type="Proteomes" id="UP000827872">
    <property type="component" value="Linkage Group LG04"/>
</dbReference>
<gene>
    <name evidence="1" type="ORF">K3G42_004636</name>
</gene>
<keyword evidence="2" id="KW-1185">Reference proteome</keyword>
<accession>A0ACB8FFW1</accession>
<evidence type="ECO:0000313" key="2">
    <source>
        <dbReference type="Proteomes" id="UP000827872"/>
    </source>
</evidence>
<organism evidence="1 2">
    <name type="scientific">Sphaerodactylus townsendi</name>
    <dbReference type="NCBI Taxonomy" id="933632"/>
    <lineage>
        <taxon>Eukaryota</taxon>
        <taxon>Metazoa</taxon>
        <taxon>Chordata</taxon>
        <taxon>Craniata</taxon>
        <taxon>Vertebrata</taxon>
        <taxon>Euteleostomi</taxon>
        <taxon>Lepidosauria</taxon>
        <taxon>Squamata</taxon>
        <taxon>Bifurcata</taxon>
        <taxon>Gekkota</taxon>
        <taxon>Sphaerodactylidae</taxon>
        <taxon>Sphaerodactylus</taxon>
    </lineage>
</organism>
<protein>
    <submittedName>
        <fullName evidence="1">Uncharacterized protein</fullName>
    </submittedName>
</protein>
<name>A0ACB8FFW1_9SAUR</name>